<dbReference type="GeneID" id="81375806"/>
<gene>
    <name evidence="3" type="ORF">N7509_012189</name>
</gene>
<keyword evidence="1" id="KW-0175">Coiled coil</keyword>
<feature type="region of interest" description="Disordered" evidence="2">
    <location>
        <begin position="27"/>
        <end position="59"/>
    </location>
</feature>
<proteinExistence type="predicted"/>
<feature type="region of interest" description="Disordered" evidence="2">
    <location>
        <begin position="71"/>
        <end position="108"/>
    </location>
</feature>
<organism evidence="3 4">
    <name type="scientific">Penicillium cosmopolitanum</name>
    <dbReference type="NCBI Taxonomy" id="1131564"/>
    <lineage>
        <taxon>Eukaryota</taxon>
        <taxon>Fungi</taxon>
        <taxon>Dikarya</taxon>
        <taxon>Ascomycota</taxon>
        <taxon>Pezizomycotina</taxon>
        <taxon>Eurotiomycetes</taxon>
        <taxon>Eurotiomycetidae</taxon>
        <taxon>Eurotiales</taxon>
        <taxon>Aspergillaceae</taxon>
        <taxon>Penicillium</taxon>
    </lineage>
</organism>
<dbReference type="OrthoDB" id="4343461at2759"/>
<dbReference type="Proteomes" id="UP001147747">
    <property type="component" value="Unassembled WGS sequence"/>
</dbReference>
<evidence type="ECO:0000256" key="2">
    <source>
        <dbReference type="SAM" id="MobiDB-lite"/>
    </source>
</evidence>
<evidence type="ECO:0000313" key="3">
    <source>
        <dbReference type="EMBL" id="KAJ5379070.1"/>
    </source>
</evidence>
<name>A0A9W9SIK4_9EURO</name>
<evidence type="ECO:0000256" key="1">
    <source>
        <dbReference type="SAM" id="Coils"/>
    </source>
</evidence>
<dbReference type="AlphaFoldDB" id="A0A9W9SIK4"/>
<comment type="caution">
    <text evidence="3">The sequence shown here is derived from an EMBL/GenBank/DDBJ whole genome shotgun (WGS) entry which is preliminary data.</text>
</comment>
<feature type="coiled-coil region" evidence="1">
    <location>
        <begin position="153"/>
        <end position="180"/>
    </location>
</feature>
<evidence type="ECO:0000313" key="4">
    <source>
        <dbReference type="Proteomes" id="UP001147747"/>
    </source>
</evidence>
<sequence>MRDEAVQVSPPSRKRKYSDCFWNAISGIPPGRAEDVTMAPKRAKLTGDRPHTRSQPSQSLIVTLKVPGMITNVRNSRNSQSSRKVEQLASEGPSPDQPEPKNRSLPDLEDISVIQSLLKDNVDCMNRAFCQSESLRRDIQSLKEPCTTSDSNESSLQQRIKALENENEDLKTNLILMQNRCLKDMQNGGWAPKEDRLIRQEFAMLQEDISIWSKSHGIMSLSELKKSSKAAKTRFIHDLHAAGCCSEEKWDFLIEKSAALKDKIPILVLQAFVANDIFKKIFNPFFPFLFSSEGILNGDAATHLDRIYKEMMAVNSPEAHIWRSQVLRVLSASLKKSMDISFTKPSIAGLKNAPSFLFPSTSDVKTRTAELHKIYIKAAKLAQSLWTQREYQMMLTLKDRPVFQSSKTAMVAHRLHHLDDGDQRLDGRQVLLCIQPGILGIGNSNAEDYNKAKVWAKAIMLVDETEEETEVDEIDDQA</sequence>
<reference evidence="3" key="2">
    <citation type="journal article" date="2023" name="IMA Fungus">
        <title>Comparative genomic study of the Penicillium genus elucidates a diverse pangenome and 15 lateral gene transfer events.</title>
        <authorList>
            <person name="Petersen C."/>
            <person name="Sorensen T."/>
            <person name="Nielsen M.R."/>
            <person name="Sondergaard T.E."/>
            <person name="Sorensen J.L."/>
            <person name="Fitzpatrick D.A."/>
            <person name="Frisvad J.C."/>
            <person name="Nielsen K.L."/>
        </authorList>
    </citation>
    <scope>NUCLEOTIDE SEQUENCE</scope>
    <source>
        <strain evidence="3">IBT 29677</strain>
    </source>
</reference>
<reference evidence="3" key="1">
    <citation type="submission" date="2022-12" db="EMBL/GenBank/DDBJ databases">
        <authorList>
            <person name="Petersen C."/>
        </authorList>
    </citation>
    <scope>NUCLEOTIDE SEQUENCE</scope>
    <source>
        <strain evidence="3">IBT 29677</strain>
    </source>
</reference>
<accession>A0A9W9SIK4</accession>
<feature type="compositionally biased region" description="Low complexity" evidence="2">
    <location>
        <begin position="72"/>
        <end position="82"/>
    </location>
</feature>
<dbReference type="RefSeq" id="XP_056482856.1">
    <property type="nucleotide sequence ID" value="XM_056636826.1"/>
</dbReference>
<protein>
    <submittedName>
        <fullName evidence="3">Uncharacterized protein</fullName>
    </submittedName>
</protein>
<dbReference type="EMBL" id="JAPZBU010000011">
    <property type="protein sequence ID" value="KAJ5379070.1"/>
    <property type="molecule type" value="Genomic_DNA"/>
</dbReference>
<keyword evidence="4" id="KW-1185">Reference proteome</keyword>